<proteinExistence type="predicted"/>
<dbReference type="EMBL" id="CP036426">
    <property type="protein sequence ID" value="QDV33151.1"/>
    <property type="molecule type" value="Genomic_DNA"/>
</dbReference>
<dbReference type="InterPro" id="IPR011444">
    <property type="entry name" value="DUF1549"/>
</dbReference>
<protein>
    <submittedName>
        <fullName evidence="3">Planctomycete cytochrome C</fullName>
    </submittedName>
</protein>
<evidence type="ECO:0000256" key="1">
    <source>
        <dbReference type="SAM" id="MobiDB-lite"/>
    </source>
</evidence>
<feature type="domain" description="F5/8 type C" evidence="2">
    <location>
        <begin position="387"/>
        <end position="561"/>
    </location>
</feature>
<evidence type="ECO:0000313" key="3">
    <source>
        <dbReference type="EMBL" id="QDV33151.1"/>
    </source>
</evidence>
<dbReference type="GO" id="GO:0020037">
    <property type="term" value="F:heme binding"/>
    <property type="evidence" value="ECO:0007669"/>
    <property type="project" value="InterPro"/>
</dbReference>
<feature type="region of interest" description="Disordered" evidence="1">
    <location>
        <begin position="685"/>
        <end position="712"/>
    </location>
</feature>
<organism evidence="3 4">
    <name type="scientific">Tautonia plasticadhaerens</name>
    <dbReference type="NCBI Taxonomy" id="2527974"/>
    <lineage>
        <taxon>Bacteria</taxon>
        <taxon>Pseudomonadati</taxon>
        <taxon>Planctomycetota</taxon>
        <taxon>Planctomycetia</taxon>
        <taxon>Isosphaerales</taxon>
        <taxon>Isosphaeraceae</taxon>
        <taxon>Tautonia</taxon>
    </lineage>
</organism>
<dbReference type="Proteomes" id="UP000317835">
    <property type="component" value="Chromosome"/>
</dbReference>
<dbReference type="PANTHER" id="PTHR35889">
    <property type="entry name" value="CYCLOINULO-OLIGOSACCHARIDE FRUCTANOTRANSFERASE-RELATED"/>
    <property type="match status" value="1"/>
</dbReference>
<dbReference type="Pfam" id="PF07587">
    <property type="entry name" value="PSD1"/>
    <property type="match status" value="1"/>
</dbReference>
<dbReference type="PROSITE" id="PS50022">
    <property type="entry name" value="FA58C_3"/>
    <property type="match status" value="1"/>
</dbReference>
<dbReference type="InterPro" id="IPR036909">
    <property type="entry name" value="Cyt_c-like_dom_sf"/>
</dbReference>
<dbReference type="InterPro" id="IPR000421">
    <property type="entry name" value="FA58C"/>
</dbReference>
<dbReference type="SUPFAM" id="SSF49785">
    <property type="entry name" value="Galactose-binding domain-like"/>
    <property type="match status" value="1"/>
</dbReference>
<dbReference type="InterPro" id="IPR011429">
    <property type="entry name" value="Cyt_c_Planctomycete-type"/>
</dbReference>
<keyword evidence="4" id="KW-1185">Reference proteome</keyword>
<dbReference type="PANTHER" id="PTHR35889:SF3">
    <property type="entry name" value="F-BOX DOMAIN-CONTAINING PROTEIN"/>
    <property type="match status" value="1"/>
</dbReference>
<dbReference type="Gene3D" id="2.60.120.260">
    <property type="entry name" value="Galactose-binding domain-like"/>
    <property type="match status" value="1"/>
</dbReference>
<dbReference type="OrthoDB" id="127107at2"/>
<sequence>MIAGPLLLLALATPGGADDPFRDRVAPILESRCLSCHGGDRPEGGFSLETRSGLLAGGDIHGPAFDAEAPAFSPLLDAISGDEPRMPPEGDPLGPGEVDAIRRWVLDGAPWPAGTSLRDRRFDDDWWSLAPPARPEVPEPRDPTLVRNPIDAFILSRLDEDGLTAGPEADRRTLIRRATYDLTGLPPTPGEVDAFLDDRGPGAFERLVDRLLASPRYGERKARRWLDLVHFADTHGYDKDKRRPHAWPYRDYVIRSFNEDIPYGRFVRQQIAGDVLDPGDPDGVIATGFIAAGPWDFVGHVELREGTVDKQKTRLIDRDDMLANAMSTFVSLTVHCARCHDHKFDPIPQQDYYRLQAVFSGVERGDRPFESVEAAKRRGGLERRRAEVAARLDTLNRRIDERTRADRARIVAELASRLLEIDELPRPGLGEASPTNGYHSAIATTPDTTKWVQVDLGRAVPVSAIYLIPARPVDFPDTPGFGFPAGFRVEVSEDDPEFRHADRLVDHASGSFENPGDVPVRIAPEDGIARTARYVRVTATRLRERRDDYAFALGELLVISGGEEVAGGAAVSSLDSIEAGRWGRSHLVDGFDSRTRLADPDDPETLSAIDRRATLLQSARRDHASRWRSILASRVDPDTIAEVGKAEDELAELDRSIDALPGPSLVYAASPRAPRPIHLLARGDVTQPGEEVGPGALSRVPGPDPDFDETEDEGARRAALAEWIAHPDNPLTWRSIVNRAWQDRFGVGLVDTPSDFGRNGSTPSHPELLDWLAVEFRDSGGSLKELDRLIVTSGTYRQSSRHDAADARVDSGNRLLWRQNRRRLEAEEIRDAALFVSGALDESMGGPGFALFRFEDDHSPIYDHDDPAWIDPPEGRRRAIYRFAVRSVPDPFLECLDGADPNINVPVRNETITALQSLALLNDPFMIARAKDLAARISGMARGTGGRIDAAYRLALGRSPGEEERSALANYAGEHGLEAACRLVLNLNEFAFVD</sequence>
<dbReference type="Pfam" id="PF07583">
    <property type="entry name" value="PSCyt2"/>
    <property type="match status" value="1"/>
</dbReference>
<gene>
    <name evidence="3" type="ORF">ElP_09930</name>
</gene>
<dbReference type="GO" id="GO:0009055">
    <property type="term" value="F:electron transfer activity"/>
    <property type="evidence" value="ECO:0007669"/>
    <property type="project" value="InterPro"/>
</dbReference>
<dbReference type="AlphaFoldDB" id="A0A518GX47"/>
<reference evidence="3 4" key="1">
    <citation type="submission" date="2019-02" db="EMBL/GenBank/DDBJ databases">
        <title>Deep-cultivation of Planctomycetes and their phenomic and genomic characterization uncovers novel biology.</title>
        <authorList>
            <person name="Wiegand S."/>
            <person name="Jogler M."/>
            <person name="Boedeker C."/>
            <person name="Pinto D."/>
            <person name="Vollmers J."/>
            <person name="Rivas-Marin E."/>
            <person name="Kohn T."/>
            <person name="Peeters S.H."/>
            <person name="Heuer A."/>
            <person name="Rast P."/>
            <person name="Oberbeckmann S."/>
            <person name="Bunk B."/>
            <person name="Jeske O."/>
            <person name="Meyerdierks A."/>
            <person name="Storesund J.E."/>
            <person name="Kallscheuer N."/>
            <person name="Luecker S."/>
            <person name="Lage O.M."/>
            <person name="Pohl T."/>
            <person name="Merkel B.J."/>
            <person name="Hornburger P."/>
            <person name="Mueller R.-W."/>
            <person name="Bruemmer F."/>
            <person name="Labrenz M."/>
            <person name="Spormann A.M."/>
            <person name="Op den Camp H."/>
            <person name="Overmann J."/>
            <person name="Amann R."/>
            <person name="Jetten M.S.M."/>
            <person name="Mascher T."/>
            <person name="Medema M.H."/>
            <person name="Devos D.P."/>
            <person name="Kaster A.-K."/>
            <person name="Ovreas L."/>
            <person name="Rohde M."/>
            <person name="Galperin M.Y."/>
            <person name="Jogler C."/>
        </authorList>
    </citation>
    <scope>NUCLEOTIDE SEQUENCE [LARGE SCALE GENOMIC DNA]</scope>
    <source>
        <strain evidence="3 4">ElP</strain>
    </source>
</reference>
<dbReference type="SUPFAM" id="SSF46626">
    <property type="entry name" value="Cytochrome c"/>
    <property type="match status" value="1"/>
</dbReference>
<evidence type="ECO:0000313" key="4">
    <source>
        <dbReference type="Proteomes" id="UP000317835"/>
    </source>
</evidence>
<dbReference type="InterPro" id="IPR022655">
    <property type="entry name" value="DUF1553"/>
</dbReference>
<dbReference type="KEGG" id="tpla:ElP_09930"/>
<accession>A0A518GX47</accession>
<dbReference type="InterPro" id="IPR008979">
    <property type="entry name" value="Galactose-bd-like_sf"/>
</dbReference>
<dbReference type="Pfam" id="PF07635">
    <property type="entry name" value="PSCyt1"/>
    <property type="match status" value="1"/>
</dbReference>
<name>A0A518GX47_9BACT</name>
<evidence type="ECO:0000259" key="2">
    <source>
        <dbReference type="PROSITE" id="PS50022"/>
    </source>
</evidence>